<dbReference type="AlphaFoldDB" id="A0A0C1N0E4"/>
<gene>
    <name evidence="2" type="ORF">NF27_CT00020</name>
</gene>
<feature type="compositionally biased region" description="Basic and acidic residues" evidence="1">
    <location>
        <begin position="206"/>
        <end position="215"/>
    </location>
</feature>
<proteinExistence type="predicted"/>
<dbReference type="EMBL" id="JSWE01000070">
    <property type="protein sequence ID" value="KIE05786.1"/>
    <property type="molecule type" value="Genomic_DNA"/>
</dbReference>
<name>A0A0C1N0E4_9RICK</name>
<sequence length="225" mass="26513">MKRKNELNYRKPSKLTEEDINTAQEWIPRYLEGELTLFMKYLFIKMARENKLSHLLSFLNYSPFTDTLDNKRFGFFIELVNCIPDKYKFLVPTYNDNEILKKLIHISIESINSNDYPNQQIIEVFRTLINTKPEIIADRVKELLQEYKTEFPEQINILTKDLVKSIPELHSAYQDKENCNNQNLNNSNINNNFNNIESQTSGKAWQARETKRLRGSEPSVPSISK</sequence>
<evidence type="ECO:0000313" key="3">
    <source>
        <dbReference type="Proteomes" id="UP000031258"/>
    </source>
</evidence>
<accession>A0A0C1N0E4</accession>
<dbReference type="RefSeq" id="WP_039455443.1">
    <property type="nucleotide sequence ID" value="NZ_JSWE01000070.1"/>
</dbReference>
<comment type="caution">
    <text evidence="2">The sequence shown here is derived from an EMBL/GenBank/DDBJ whole genome shotgun (WGS) entry which is preliminary data.</text>
</comment>
<evidence type="ECO:0000256" key="1">
    <source>
        <dbReference type="SAM" id="MobiDB-lite"/>
    </source>
</evidence>
<protein>
    <submittedName>
        <fullName evidence="2">Uncharacterized protein</fullName>
    </submittedName>
</protein>
<organism evidence="2 3">
    <name type="scientific">Candidatus Jidaibacter acanthamoebae</name>
    <dbReference type="NCBI Taxonomy" id="86105"/>
    <lineage>
        <taxon>Bacteria</taxon>
        <taxon>Pseudomonadati</taxon>
        <taxon>Pseudomonadota</taxon>
        <taxon>Alphaproteobacteria</taxon>
        <taxon>Rickettsiales</taxon>
        <taxon>Candidatus Midichloriaceae</taxon>
        <taxon>Candidatus Jidaibacter</taxon>
    </lineage>
</organism>
<reference evidence="2 3" key="1">
    <citation type="submission" date="2014-11" db="EMBL/GenBank/DDBJ databases">
        <title>A Rickettsiales Symbiont of Amoebae With Ancient Features.</title>
        <authorList>
            <person name="Schulz F."/>
            <person name="Martijn J."/>
            <person name="Wascher F."/>
            <person name="Kostanjsek R."/>
            <person name="Ettema T.J."/>
            <person name="Horn M."/>
        </authorList>
    </citation>
    <scope>NUCLEOTIDE SEQUENCE [LARGE SCALE GENOMIC DNA]</scope>
    <source>
        <strain evidence="2 3">UWC36</strain>
    </source>
</reference>
<evidence type="ECO:0000313" key="2">
    <source>
        <dbReference type="EMBL" id="KIE05786.1"/>
    </source>
</evidence>
<keyword evidence="3" id="KW-1185">Reference proteome</keyword>
<feature type="region of interest" description="Disordered" evidence="1">
    <location>
        <begin position="195"/>
        <end position="225"/>
    </location>
</feature>
<dbReference type="Proteomes" id="UP000031258">
    <property type="component" value="Unassembled WGS sequence"/>
</dbReference>